<dbReference type="RefSeq" id="WP_168988792.1">
    <property type="nucleotide sequence ID" value="NZ_CAWPHM010000325.1"/>
</dbReference>
<reference evidence="1" key="1">
    <citation type="submission" date="2019-12" db="EMBL/GenBank/DDBJ databases">
        <title>Comparative genomics gives insights into the taxonomy of the Azoarcus-Aromatoleum group and reveals separate origins of nif in the plant-associated Azoarcus and non-plant-associated Aromatoleum sub-groups.</title>
        <authorList>
            <person name="Lafos M."/>
            <person name="Maluk M."/>
            <person name="Batista M."/>
            <person name="Junghare M."/>
            <person name="Carmona M."/>
            <person name="Faoro H."/>
            <person name="Cruz L.M."/>
            <person name="Battistoni F."/>
            <person name="De Souza E."/>
            <person name="Pedrosa F."/>
            <person name="Chen W.-M."/>
            <person name="Poole P.S."/>
            <person name="Dixon R.A."/>
            <person name="James E.K."/>
        </authorList>
    </citation>
    <scope>NUCLEOTIDE SEQUENCE</scope>
    <source>
        <strain evidence="1">NSC3</strain>
    </source>
</reference>
<dbReference type="AlphaFoldDB" id="A0A972F8K0"/>
<evidence type="ECO:0000313" key="2">
    <source>
        <dbReference type="Proteomes" id="UP000599523"/>
    </source>
</evidence>
<dbReference type="Proteomes" id="UP000599523">
    <property type="component" value="Unassembled WGS sequence"/>
</dbReference>
<keyword evidence="2" id="KW-1185">Reference proteome</keyword>
<protein>
    <submittedName>
        <fullName evidence="1">Uncharacterized protein</fullName>
    </submittedName>
</protein>
<proteinExistence type="predicted"/>
<organism evidence="1 2">
    <name type="scientific">Azoarcus taiwanensis</name>
    <dbReference type="NCBI Taxonomy" id="666964"/>
    <lineage>
        <taxon>Bacteria</taxon>
        <taxon>Pseudomonadati</taxon>
        <taxon>Pseudomonadota</taxon>
        <taxon>Betaproteobacteria</taxon>
        <taxon>Rhodocyclales</taxon>
        <taxon>Zoogloeaceae</taxon>
        <taxon>Azoarcus</taxon>
    </lineage>
</organism>
<comment type="caution">
    <text evidence="1">The sequence shown here is derived from an EMBL/GenBank/DDBJ whole genome shotgun (WGS) entry which is preliminary data.</text>
</comment>
<dbReference type="EMBL" id="WTVM01000095">
    <property type="protein sequence ID" value="NMG04106.1"/>
    <property type="molecule type" value="Genomic_DNA"/>
</dbReference>
<sequence>MILKNTTYFPIGEGPLVTLSAAQIRAKRPPVDAFKQSILANMRTRWVREEGDERMLIEVQKLALDSGYVDRVWLRDGPRPWPARFTIGVFRLEFHPLEEETE</sequence>
<gene>
    <name evidence="1" type="ORF">GPA21_14195</name>
</gene>
<name>A0A972F8K0_9RHOO</name>
<accession>A0A972F8K0</accession>
<evidence type="ECO:0000313" key="1">
    <source>
        <dbReference type="EMBL" id="NMG04106.1"/>
    </source>
</evidence>